<accession>A0A1F5SL03</accession>
<dbReference type="PANTHER" id="PTHR43377">
    <property type="entry name" value="BILIVERDIN REDUCTASE A"/>
    <property type="match status" value="1"/>
</dbReference>
<evidence type="ECO:0008006" key="5">
    <source>
        <dbReference type="Google" id="ProtNLM"/>
    </source>
</evidence>
<organism evidence="3 4">
    <name type="scientific">Candidatus Falkowbacteria bacterium RIFOXYA2_FULL_47_9</name>
    <dbReference type="NCBI Taxonomy" id="1797995"/>
    <lineage>
        <taxon>Bacteria</taxon>
        <taxon>Candidatus Falkowiibacteriota</taxon>
    </lineage>
</organism>
<dbReference type="GO" id="GO:0000166">
    <property type="term" value="F:nucleotide binding"/>
    <property type="evidence" value="ECO:0007669"/>
    <property type="project" value="InterPro"/>
</dbReference>
<dbReference type="Pfam" id="PF01408">
    <property type="entry name" value="GFO_IDH_MocA"/>
    <property type="match status" value="1"/>
</dbReference>
<dbReference type="SUPFAM" id="SSF51735">
    <property type="entry name" value="NAD(P)-binding Rossmann-fold domains"/>
    <property type="match status" value="1"/>
</dbReference>
<dbReference type="Gene3D" id="3.30.360.10">
    <property type="entry name" value="Dihydrodipicolinate Reductase, domain 2"/>
    <property type="match status" value="1"/>
</dbReference>
<dbReference type="InterPro" id="IPR000683">
    <property type="entry name" value="Gfo/Idh/MocA-like_OxRdtase_N"/>
</dbReference>
<dbReference type="STRING" id="1797995.A2242_04440"/>
<evidence type="ECO:0000259" key="2">
    <source>
        <dbReference type="Pfam" id="PF22725"/>
    </source>
</evidence>
<dbReference type="AlphaFoldDB" id="A0A1F5SL03"/>
<dbReference type="Pfam" id="PF22725">
    <property type="entry name" value="GFO_IDH_MocA_C3"/>
    <property type="match status" value="1"/>
</dbReference>
<dbReference type="InterPro" id="IPR055170">
    <property type="entry name" value="GFO_IDH_MocA-like_dom"/>
</dbReference>
<feature type="domain" description="GFO/IDH/MocA-like oxidoreductase" evidence="2">
    <location>
        <begin position="120"/>
        <end position="243"/>
    </location>
</feature>
<evidence type="ECO:0000313" key="3">
    <source>
        <dbReference type="EMBL" id="OGF27342.1"/>
    </source>
</evidence>
<sequence>MKAGIIGFGSIGQRHYTNLQNYTKDVIVLTRRKDLNVRQTVNNWADFKKQGPFDVIFITNETYKHLATAVQCVGLRPKAIFMEKPLSHTSAGLIGLANVIKKEKISFFVGYNFQFYKPLLEVRKIIKNGQLGDIYFMRVSAGSDVKNWRKRDYRQIYSADKRKGGGVMLDFVHDINYPAWLLGQELIPQTAVIKKVSRLQINSEDVAESIFTTKNNTIVSVHQDYLRTSGERSLEIIGAKGTLAWSYSGGAVTVYAKTRKLTKKVDCDYNKMYVAELRYFFKQVKKGTLFTNVDEATRDVRHIEYLKKCAKK</sequence>
<dbReference type="InterPro" id="IPR051450">
    <property type="entry name" value="Gfo/Idh/MocA_Oxidoreductases"/>
</dbReference>
<feature type="domain" description="Gfo/Idh/MocA-like oxidoreductase N-terminal" evidence="1">
    <location>
        <begin position="2"/>
        <end position="111"/>
    </location>
</feature>
<dbReference type="InterPro" id="IPR036291">
    <property type="entry name" value="NAD(P)-bd_dom_sf"/>
</dbReference>
<dbReference type="PANTHER" id="PTHR43377:SF1">
    <property type="entry name" value="BILIVERDIN REDUCTASE A"/>
    <property type="match status" value="1"/>
</dbReference>
<dbReference type="Gene3D" id="3.40.50.720">
    <property type="entry name" value="NAD(P)-binding Rossmann-like Domain"/>
    <property type="match status" value="1"/>
</dbReference>
<comment type="caution">
    <text evidence="3">The sequence shown here is derived from an EMBL/GenBank/DDBJ whole genome shotgun (WGS) entry which is preliminary data.</text>
</comment>
<proteinExistence type="predicted"/>
<gene>
    <name evidence="3" type="ORF">A2242_04440</name>
</gene>
<dbReference type="EMBL" id="MFGC01000025">
    <property type="protein sequence ID" value="OGF27342.1"/>
    <property type="molecule type" value="Genomic_DNA"/>
</dbReference>
<dbReference type="SUPFAM" id="SSF55347">
    <property type="entry name" value="Glyceraldehyde-3-phosphate dehydrogenase-like, C-terminal domain"/>
    <property type="match status" value="1"/>
</dbReference>
<protein>
    <recommendedName>
        <fullName evidence="5">Gfo/Idh/MocA-like oxidoreductase N-terminal domain-containing protein</fullName>
    </recommendedName>
</protein>
<evidence type="ECO:0000259" key="1">
    <source>
        <dbReference type="Pfam" id="PF01408"/>
    </source>
</evidence>
<evidence type="ECO:0000313" key="4">
    <source>
        <dbReference type="Proteomes" id="UP000178925"/>
    </source>
</evidence>
<dbReference type="Proteomes" id="UP000178925">
    <property type="component" value="Unassembled WGS sequence"/>
</dbReference>
<reference evidence="3 4" key="1">
    <citation type="journal article" date="2016" name="Nat. Commun.">
        <title>Thousands of microbial genomes shed light on interconnected biogeochemical processes in an aquifer system.</title>
        <authorList>
            <person name="Anantharaman K."/>
            <person name="Brown C.T."/>
            <person name="Hug L.A."/>
            <person name="Sharon I."/>
            <person name="Castelle C.J."/>
            <person name="Probst A.J."/>
            <person name="Thomas B.C."/>
            <person name="Singh A."/>
            <person name="Wilkins M.J."/>
            <person name="Karaoz U."/>
            <person name="Brodie E.L."/>
            <person name="Williams K.H."/>
            <person name="Hubbard S.S."/>
            <person name="Banfield J.F."/>
        </authorList>
    </citation>
    <scope>NUCLEOTIDE SEQUENCE [LARGE SCALE GENOMIC DNA]</scope>
</reference>
<name>A0A1F5SL03_9BACT</name>